<keyword evidence="8" id="KW-1185">Reference proteome</keyword>
<organism evidence="7 8">
    <name type="scientific">Aristolochia fimbriata</name>
    <name type="common">White veined hardy Dutchman's pipe vine</name>
    <dbReference type="NCBI Taxonomy" id="158543"/>
    <lineage>
        <taxon>Eukaryota</taxon>
        <taxon>Viridiplantae</taxon>
        <taxon>Streptophyta</taxon>
        <taxon>Embryophyta</taxon>
        <taxon>Tracheophyta</taxon>
        <taxon>Spermatophyta</taxon>
        <taxon>Magnoliopsida</taxon>
        <taxon>Magnoliidae</taxon>
        <taxon>Piperales</taxon>
        <taxon>Aristolochiaceae</taxon>
        <taxon>Aristolochia</taxon>
    </lineage>
</organism>
<dbReference type="InterPro" id="IPR036875">
    <property type="entry name" value="Znf_CCHC_sf"/>
</dbReference>
<name>A0AAV7EYT2_ARIFI</name>
<feature type="domain" description="CCHC-type" evidence="6">
    <location>
        <begin position="422"/>
        <end position="437"/>
    </location>
</feature>
<reference evidence="7 8" key="1">
    <citation type="submission" date="2021-07" db="EMBL/GenBank/DDBJ databases">
        <title>The Aristolochia fimbriata genome: insights into angiosperm evolution, floral development and chemical biosynthesis.</title>
        <authorList>
            <person name="Jiao Y."/>
        </authorList>
    </citation>
    <scope>NUCLEOTIDE SEQUENCE [LARGE SCALE GENOMIC DNA]</scope>
    <source>
        <strain evidence="7">IBCAS-2021</strain>
        <tissue evidence="7">Leaf</tissue>
    </source>
</reference>
<feature type="domain" description="RRM" evidence="5">
    <location>
        <begin position="314"/>
        <end position="390"/>
    </location>
</feature>
<dbReference type="SUPFAM" id="SSF54928">
    <property type="entry name" value="RNA-binding domain, RBD"/>
    <property type="match status" value="2"/>
</dbReference>
<dbReference type="Pfam" id="PF00076">
    <property type="entry name" value="RRM_1"/>
    <property type="match status" value="2"/>
</dbReference>
<dbReference type="SMART" id="SM00343">
    <property type="entry name" value="ZnF_C2HC"/>
    <property type="match status" value="1"/>
</dbReference>
<feature type="domain" description="RRM" evidence="5">
    <location>
        <begin position="218"/>
        <end position="295"/>
    </location>
</feature>
<feature type="compositionally biased region" description="Basic and acidic residues" evidence="4">
    <location>
        <begin position="58"/>
        <end position="91"/>
    </location>
</feature>
<gene>
    <name evidence="7" type="ORF">H6P81_006553</name>
</gene>
<dbReference type="GO" id="GO:0003723">
    <property type="term" value="F:RNA binding"/>
    <property type="evidence" value="ECO:0007669"/>
    <property type="project" value="UniProtKB-UniRule"/>
</dbReference>
<feature type="region of interest" description="Disordered" evidence="4">
    <location>
        <begin position="390"/>
        <end position="418"/>
    </location>
</feature>
<dbReference type="InterPro" id="IPR000504">
    <property type="entry name" value="RRM_dom"/>
</dbReference>
<evidence type="ECO:0000313" key="7">
    <source>
        <dbReference type="EMBL" id="KAG9453649.1"/>
    </source>
</evidence>
<dbReference type="InterPro" id="IPR034361">
    <property type="entry name" value="PHIP1_RRM1"/>
</dbReference>
<evidence type="ECO:0000256" key="3">
    <source>
        <dbReference type="PROSITE-ProRule" id="PRU00176"/>
    </source>
</evidence>
<dbReference type="PANTHER" id="PTHR23236">
    <property type="entry name" value="EUKARYOTIC TRANSLATION INITIATION FACTOR 4B/4H"/>
    <property type="match status" value="1"/>
</dbReference>
<dbReference type="Proteomes" id="UP000825729">
    <property type="component" value="Unassembled WGS sequence"/>
</dbReference>
<evidence type="ECO:0000259" key="6">
    <source>
        <dbReference type="PROSITE" id="PS50158"/>
    </source>
</evidence>
<dbReference type="InterPro" id="IPR001878">
    <property type="entry name" value="Znf_CCHC"/>
</dbReference>
<dbReference type="InterPro" id="IPR035979">
    <property type="entry name" value="RBD_domain_sf"/>
</dbReference>
<dbReference type="CDD" id="cd12271">
    <property type="entry name" value="RRM1_PHIP1"/>
    <property type="match status" value="1"/>
</dbReference>
<feature type="compositionally biased region" description="Basic and acidic residues" evidence="4">
    <location>
        <begin position="182"/>
        <end position="192"/>
    </location>
</feature>
<evidence type="ECO:0000256" key="2">
    <source>
        <dbReference type="PROSITE-ProRule" id="PRU00047"/>
    </source>
</evidence>
<sequence>MVLSNKKLKQKLRAAVAESLASTAASESLKDASKGQLSSEAQFLKQILSEARQKAKSYKKEKSKRNPRDANSKPKEVTENTQNDSKDDRLVAAENTRKKRKRSHADGVEGGKREPTRKEKAAEVENGTPLKKALKKKKKKKAKKKAEGKSKDDVLGDGGTNKSTGSESENKDSKKRKKRKNEKGETGEKGIEDGCATSKVAEEAAKPVESQENEAFGKKVYVGGIPYYSSEDDIRSFFDSCGTITEVDCMKFPESGKFRGIAILTFKTEAAAKRALDLDGADMGGFYLKLQPYKATRTHVGSSDFAPEIIEGYNRIYAGNLSWDITEEDLRNLFSDCKVASVRFGTDKSTGEFRGYAHIDFSDSISLAKALKLDQSVVCGRPMKISCAVRKKQEETRSSSGNTFKEGEGDDSSQPKKKRRTCYQCGVPGHLVSSCPNKKDP</sequence>
<feature type="compositionally biased region" description="Basic residues" evidence="4">
    <location>
        <begin position="132"/>
        <end position="144"/>
    </location>
</feature>
<dbReference type="InterPro" id="IPR012677">
    <property type="entry name" value="Nucleotide-bd_a/b_plait_sf"/>
</dbReference>
<proteinExistence type="predicted"/>
<keyword evidence="2" id="KW-0479">Metal-binding</keyword>
<accession>A0AAV7EYT2</accession>
<evidence type="ECO:0000256" key="4">
    <source>
        <dbReference type="SAM" id="MobiDB-lite"/>
    </source>
</evidence>
<dbReference type="Gene3D" id="4.10.60.10">
    <property type="entry name" value="Zinc finger, CCHC-type"/>
    <property type="match status" value="1"/>
</dbReference>
<dbReference type="AlphaFoldDB" id="A0AAV7EYT2"/>
<keyword evidence="2" id="KW-0863">Zinc-finger</keyword>
<dbReference type="PROSITE" id="PS50158">
    <property type="entry name" value="ZF_CCHC"/>
    <property type="match status" value="1"/>
</dbReference>
<dbReference type="SUPFAM" id="SSF57756">
    <property type="entry name" value="Retrovirus zinc finger-like domains"/>
    <property type="match status" value="1"/>
</dbReference>
<dbReference type="Gene3D" id="3.30.70.330">
    <property type="match status" value="2"/>
</dbReference>
<dbReference type="GO" id="GO:0008270">
    <property type="term" value="F:zinc ion binding"/>
    <property type="evidence" value="ECO:0007669"/>
    <property type="project" value="UniProtKB-KW"/>
</dbReference>
<feature type="compositionally biased region" description="Basic and acidic residues" evidence="4">
    <location>
        <begin position="104"/>
        <end position="123"/>
    </location>
</feature>
<feature type="compositionally biased region" description="Basic and acidic residues" evidence="4">
    <location>
        <begin position="145"/>
        <end position="154"/>
    </location>
</feature>
<dbReference type="Pfam" id="PF00098">
    <property type="entry name" value="zf-CCHC"/>
    <property type="match status" value="1"/>
</dbReference>
<keyword evidence="2" id="KW-0862">Zinc</keyword>
<dbReference type="EMBL" id="JAINDJ010000003">
    <property type="protein sequence ID" value="KAG9453649.1"/>
    <property type="molecule type" value="Genomic_DNA"/>
</dbReference>
<keyword evidence="1 3" id="KW-0694">RNA-binding</keyword>
<evidence type="ECO:0000313" key="8">
    <source>
        <dbReference type="Proteomes" id="UP000825729"/>
    </source>
</evidence>
<evidence type="ECO:0000256" key="1">
    <source>
        <dbReference type="ARBA" id="ARBA00022884"/>
    </source>
</evidence>
<feature type="region of interest" description="Disordered" evidence="4">
    <location>
        <begin position="51"/>
        <end position="195"/>
    </location>
</feature>
<evidence type="ECO:0008006" key="9">
    <source>
        <dbReference type="Google" id="ProtNLM"/>
    </source>
</evidence>
<dbReference type="PANTHER" id="PTHR23236:SF24">
    <property type="entry name" value="PHRAGMOPLASTIN INTERACTING PROTEIN 1"/>
    <property type="match status" value="1"/>
</dbReference>
<evidence type="ECO:0000259" key="5">
    <source>
        <dbReference type="PROSITE" id="PS50102"/>
    </source>
</evidence>
<protein>
    <recommendedName>
        <fullName evidence="9">Protein gar2</fullName>
    </recommendedName>
</protein>
<comment type="caution">
    <text evidence="7">The sequence shown here is derived from an EMBL/GenBank/DDBJ whole genome shotgun (WGS) entry which is preliminary data.</text>
</comment>
<dbReference type="PROSITE" id="PS50102">
    <property type="entry name" value="RRM"/>
    <property type="match status" value="2"/>
</dbReference>
<dbReference type="SMART" id="SM00360">
    <property type="entry name" value="RRM"/>
    <property type="match status" value="2"/>
</dbReference>